<feature type="region of interest" description="Disordered" evidence="1">
    <location>
        <begin position="1"/>
        <end position="84"/>
    </location>
</feature>
<feature type="compositionally biased region" description="Polar residues" evidence="1">
    <location>
        <begin position="1"/>
        <end position="20"/>
    </location>
</feature>
<dbReference type="EMBL" id="VXIS01000178">
    <property type="protein sequence ID" value="KAA8898823.1"/>
    <property type="molecule type" value="Genomic_DNA"/>
</dbReference>
<dbReference type="InParanoid" id="A0A5J5EN71"/>
<sequence length="718" mass="79766">MASGQRPQRWQASRNQTPWTTRRAVEATAGEQRSLSRTNSAAAAALFRFPPPAERRRNASLRPAQSSPALNARAESPDRTPRSALDLREMTQQLQQLETTSTTTEPTEPTEPAEPAETAPPVAVPFEVANVLFIVNGGTPQHKGFKNSVHQMLLRRGVSSRAPEVTRMVFFSEPFNQYVVQEVRTTNGEIQCEVADRFSGFGHSRLLQLQRGVDMMVIFTNRSTISSAAQRQLLGIERIRSHGLQNIPHIIIMVNEGANTPSPKEAFAAVRRLSNLPNIAILYQAIPSRESLGPCHILHLEGFLQHLWPEGIFDGRTYLTDRTEWRDLPDLELGSAMERLVLDRNLLQATAPSDRPSTRVRAATDAPSSLALDLTFQNADSTARRVRRISQLLISPTRDASALSRLQRELRLEHRRNSQRRESPIIESIPSGPARISNSFTGECPICCEENSQLAFLLKQSSPFVPEDPTPRWPFSLGPDPANDIISAFLCCDNCSFYVVEDGRTPLRERCTGAFALIPYRGITNSARWKDDLAKGLSHYSSSSRDLLPLVFLAIVDFTLRTKTWAQPDGSLENEIRRNALLWAKKEILENVHMTGNGHSGYLGAWISAVVTKPQKGWGGSIIWNYPVSGFVLLLRLASPTPPAAAAKILHKRLLLDILRRFRAVPDQLDFSLVLRLNEMLLSPDVAEDEWLAYAAAEGVLDDELWEAVAGVGHGGCG</sequence>
<keyword evidence="3" id="KW-1185">Reference proteome</keyword>
<name>A0A5J5EN71_9PEZI</name>
<feature type="compositionally biased region" description="Low complexity" evidence="1">
    <location>
        <begin position="33"/>
        <end position="48"/>
    </location>
</feature>
<dbReference type="Proteomes" id="UP000326924">
    <property type="component" value="Unassembled WGS sequence"/>
</dbReference>
<feature type="compositionally biased region" description="Basic and acidic residues" evidence="1">
    <location>
        <begin position="75"/>
        <end position="84"/>
    </location>
</feature>
<organism evidence="2 3">
    <name type="scientific">Sphaerosporella brunnea</name>
    <dbReference type="NCBI Taxonomy" id="1250544"/>
    <lineage>
        <taxon>Eukaryota</taxon>
        <taxon>Fungi</taxon>
        <taxon>Dikarya</taxon>
        <taxon>Ascomycota</taxon>
        <taxon>Pezizomycotina</taxon>
        <taxon>Pezizomycetes</taxon>
        <taxon>Pezizales</taxon>
        <taxon>Pyronemataceae</taxon>
        <taxon>Sphaerosporella</taxon>
    </lineage>
</organism>
<proteinExistence type="predicted"/>
<feature type="region of interest" description="Disordered" evidence="1">
    <location>
        <begin position="97"/>
        <end position="118"/>
    </location>
</feature>
<evidence type="ECO:0000256" key="1">
    <source>
        <dbReference type="SAM" id="MobiDB-lite"/>
    </source>
</evidence>
<evidence type="ECO:0000313" key="3">
    <source>
        <dbReference type="Proteomes" id="UP000326924"/>
    </source>
</evidence>
<protein>
    <submittedName>
        <fullName evidence="2">Uncharacterized protein</fullName>
    </submittedName>
</protein>
<comment type="caution">
    <text evidence="2">The sequence shown here is derived from an EMBL/GenBank/DDBJ whole genome shotgun (WGS) entry which is preliminary data.</text>
</comment>
<feature type="compositionally biased region" description="Low complexity" evidence="1">
    <location>
        <begin position="98"/>
        <end position="107"/>
    </location>
</feature>
<dbReference type="OrthoDB" id="3554680at2759"/>
<accession>A0A5J5EN71</accession>
<gene>
    <name evidence="2" type="ORF">FN846DRAFT_199606</name>
</gene>
<reference evidence="2 3" key="1">
    <citation type="submission" date="2019-09" db="EMBL/GenBank/DDBJ databases">
        <title>Draft genome of the ectomycorrhizal ascomycete Sphaerosporella brunnea.</title>
        <authorList>
            <consortium name="DOE Joint Genome Institute"/>
            <person name="Benucci G.M."/>
            <person name="Marozzi G."/>
            <person name="Antonielli L."/>
            <person name="Sanchez S."/>
            <person name="Marco P."/>
            <person name="Wang X."/>
            <person name="Falini L.B."/>
            <person name="Barry K."/>
            <person name="Haridas S."/>
            <person name="Lipzen A."/>
            <person name="Labutti K."/>
            <person name="Grigoriev I.V."/>
            <person name="Murat C."/>
            <person name="Martin F."/>
            <person name="Albertini E."/>
            <person name="Donnini D."/>
            <person name="Bonito G."/>
        </authorList>
    </citation>
    <scope>NUCLEOTIDE SEQUENCE [LARGE SCALE GENOMIC DNA]</scope>
    <source>
        <strain evidence="2 3">Sb_GMNB300</strain>
    </source>
</reference>
<dbReference type="AlphaFoldDB" id="A0A5J5EN71"/>
<evidence type="ECO:0000313" key="2">
    <source>
        <dbReference type="EMBL" id="KAA8898823.1"/>
    </source>
</evidence>